<dbReference type="PANTHER" id="PTHR24304:SF2">
    <property type="entry name" value="24-HYDROXYCHOLESTEROL 7-ALPHA-HYDROXYLASE"/>
    <property type="match status" value="1"/>
</dbReference>
<dbReference type="RefSeq" id="XP_033429260.1">
    <property type="nucleotide sequence ID" value="XM_033567265.1"/>
</dbReference>
<dbReference type="InterPro" id="IPR036396">
    <property type="entry name" value="Cyt_P450_sf"/>
</dbReference>
<feature type="region of interest" description="Disordered" evidence="9">
    <location>
        <begin position="1"/>
        <end position="35"/>
    </location>
</feature>
<dbReference type="PRINTS" id="PR00465">
    <property type="entry name" value="EP450IV"/>
</dbReference>
<keyword evidence="7" id="KW-0503">Monooxygenase</keyword>
<evidence type="ECO:0000256" key="3">
    <source>
        <dbReference type="ARBA" id="ARBA00022617"/>
    </source>
</evidence>
<dbReference type="GO" id="GO:0004497">
    <property type="term" value="F:monooxygenase activity"/>
    <property type="evidence" value="ECO:0007669"/>
    <property type="project" value="UniProtKB-KW"/>
</dbReference>
<dbReference type="EMBL" id="QUQM01000001">
    <property type="protein sequence ID" value="KAA8649899.1"/>
    <property type="molecule type" value="Genomic_DNA"/>
</dbReference>
<comment type="similarity">
    <text evidence="2">Belongs to the cytochrome P450 family.</text>
</comment>
<dbReference type="PANTHER" id="PTHR24304">
    <property type="entry name" value="CYTOCHROME P450 FAMILY 7"/>
    <property type="match status" value="1"/>
</dbReference>
<comment type="caution">
    <text evidence="10">The sequence shown here is derived from an EMBL/GenBank/DDBJ whole genome shotgun (WGS) entry which is preliminary data.</text>
</comment>
<dbReference type="GO" id="GO:0016705">
    <property type="term" value="F:oxidoreductase activity, acting on paired donors, with incorporation or reduction of molecular oxygen"/>
    <property type="evidence" value="ECO:0007669"/>
    <property type="project" value="InterPro"/>
</dbReference>
<dbReference type="InterPro" id="IPR002403">
    <property type="entry name" value="Cyt_P450_E_grp-IV"/>
</dbReference>
<sequence>MASQDIQRDQSRRRDAFQESQRAISGPTRLDPTGGVGDLLPFDRPLFQRGHSMWVAFPMIRLNMAPHSVPIPDTDEVIPAGTFAAYNTTEVHFNPELYPDPYKYDPDRFREGREEVKKEAYSFVGWGQGRHPCMGMRWAKIQLNIILAYALAMYELSGCDENGQPSLRPRVYLLGYFASMFLGTRLEGWVGADYARKKFYIYQQHMYFSE</sequence>
<dbReference type="AlphaFoldDB" id="A0A5M9MZ18"/>
<dbReference type="InterPro" id="IPR050529">
    <property type="entry name" value="CYP450_sterol_14alpha_dmase"/>
</dbReference>
<evidence type="ECO:0000256" key="6">
    <source>
        <dbReference type="ARBA" id="ARBA00023004"/>
    </source>
</evidence>
<dbReference type="InterPro" id="IPR001128">
    <property type="entry name" value="Cyt_P450"/>
</dbReference>
<keyword evidence="4 8" id="KW-0479">Metal-binding</keyword>
<evidence type="ECO:0000313" key="10">
    <source>
        <dbReference type="EMBL" id="KAA8649899.1"/>
    </source>
</evidence>
<keyword evidence="5" id="KW-0560">Oxidoreductase</keyword>
<proteinExistence type="inferred from homology"/>
<evidence type="ECO:0000256" key="5">
    <source>
        <dbReference type="ARBA" id="ARBA00023002"/>
    </source>
</evidence>
<dbReference type="SUPFAM" id="SSF48264">
    <property type="entry name" value="Cytochrome P450"/>
    <property type="match status" value="1"/>
</dbReference>
<dbReference type="GO" id="GO:0020037">
    <property type="term" value="F:heme binding"/>
    <property type="evidence" value="ECO:0007669"/>
    <property type="project" value="InterPro"/>
</dbReference>
<dbReference type="GO" id="GO:0005506">
    <property type="term" value="F:iron ion binding"/>
    <property type="evidence" value="ECO:0007669"/>
    <property type="project" value="InterPro"/>
</dbReference>
<reference evidence="10 11" key="1">
    <citation type="submission" date="2019-08" db="EMBL/GenBank/DDBJ databases">
        <title>The genome sequence of a newly discovered highly antifungal drug resistant Aspergillus species, Aspergillus tanneri NIH 1004.</title>
        <authorList>
            <person name="Mounaud S."/>
            <person name="Singh I."/>
            <person name="Joardar V."/>
            <person name="Pakala S."/>
            <person name="Pakala S."/>
            <person name="Venepally P."/>
            <person name="Chung J.K."/>
            <person name="Losada L."/>
            <person name="Nierman W.C."/>
        </authorList>
    </citation>
    <scope>NUCLEOTIDE SEQUENCE [LARGE SCALE GENOMIC DNA]</scope>
    <source>
        <strain evidence="10 11">NIH1004</strain>
    </source>
</reference>
<dbReference type="CDD" id="cd00302">
    <property type="entry name" value="cytochrome_P450"/>
    <property type="match status" value="1"/>
</dbReference>
<evidence type="ECO:0000256" key="2">
    <source>
        <dbReference type="ARBA" id="ARBA00010617"/>
    </source>
</evidence>
<organism evidence="10 11">
    <name type="scientific">Aspergillus tanneri</name>
    <dbReference type="NCBI Taxonomy" id="1220188"/>
    <lineage>
        <taxon>Eukaryota</taxon>
        <taxon>Fungi</taxon>
        <taxon>Dikarya</taxon>
        <taxon>Ascomycota</taxon>
        <taxon>Pezizomycotina</taxon>
        <taxon>Eurotiomycetes</taxon>
        <taxon>Eurotiomycetidae</taxon>
        <taxon>Eurotiales</taxon>
        <taxon>Aspergillaceae</taxon>
        <taxon>Aspergillus</taxon>
        <taxon>Aspergillus subgen. Circumdati</taxon>
    </lineage>
</organism>
<evidence type="ECO:0000256" key="9">
    <source>
        <dbReference type="SAM" id="MobiDB-lite"/>
    </source>
</evidence>
<keyword evidence="6 8" id="KW-0408">Iron</keyword>
<accession>A0A5M9MZ18</accession>
<feature type="binding site" description="axial binding residue" evidence="8">
    <location>
        <position position="133"/>
    </location>
    <ligand>
        <name>heme</name>
        <dbReference type="ChEBI" id="CHEBI:30413"/>
    </ligand>
    <ligandPart>
        <name>Fe</name>
        <dbReference type="ChEBI" id="CHEBI:18248"/>
    </ligandPart>
</feature>
<feature type="compositionally biased region" description="Basic and acidic residues" evidence="9">
    <location>
        <begin position="1"/>
        <end position="17"/>
    </location>
</feature>
<dbReference type="Proteomes" id="UP000324241">
    <property type="component" value="Unassembled WGS sequence"/>
</dbReference>
<dbReference type="OrthoDB" id="1055148at2759"/>
<dbReference type="VEuPathDB" id="FungiDB:EYZ11_001186"/>
<dbReference type="GeneID" id="54325280"/>
<evidence type="ECO:0000256" key="7">
    <source>
        <dbReference type="ARBA" id="ARBA00023033"/>
    </source>
</evidence>
<dbReference type="Gene3D" id="1.10.630.10">
    <property type="entry name" value="Cytochrome P450"/>
    <property type="match status" value="1"/>
</dbReference>
<keyword evidence="3 8" id="KW-0349">Heme</keyword>
<comment type="cofactor">
    <cofactor evidence="1 8">
        <name>heme</name>
        <dbReference type="ChEBI" id="CHEBI:30413"/>
    </cofactor>
</comment>
<gene>
    <name evidence="10" type="ORF">ATNIH1004_002578</name>
</gene>
<evidence type="ECO:0000256" key="1">
    <source>
        <dbReference type="ARBA" id="ARBA00001971"/>
    </source>
</evidence>
<evidence type="ECO:0000256" key="8">
    <source>
        <dbReference type="PIRSR" id="PIRSR602403-1"/>
    </source>
</evidence>
<evidence type="ECO:0000313" key="11">
    <source>
        <dbReference type="Proteomes" id="UP000324241"/>
    </source>
</evidence>
<protein>
    <submittedName>
        <fullName evidence="10">Uncharacterized protein</fullName>
    </submittedName>
</protein>
<dbReference type="Pfam" id="PF00067">
    <property type="entry name" value="p450"/>
    <property type="match status" value="1"/>
</dbReference>
<name>A0A5M9MZ18_9EURO</name>
<evidence type="ECO:0000256" key="4">
    <source>
        <dbReference type="ARBA" id="ARBA00022723"/>
    </source>
</evidence>